<proteinExistence type="predicted"/>
<accession>A0A9D4LEX1</accession>
<gene>
    <name evidence="2" type="ORF">DPMN_099062</name>
</gene>
<reference evidence="2" key="1">
    <citation type="journal article" date="2019" name="bioRxiv">
        <title>The Genome of the Zebra Mussel, Dreissena polymorpha: A Resource for Invasive Species Research.</title>
        <authorList>
            <person name="McCartney M.A."/>
            <person name="Auch B."/>
            <person name="Kono T."/>
            <person name="Mallez S."/>
            <person name="Zhang Y."/>
            <person name="Obille A."/>
            <person name="Becker A."/>
            <person name="Abrahante J.E."/>
            <person name="Garbe J."/>
            <person name="Badalamenti J.P."/>
            <person name="Herman A."/>
            <person name="Mangelson H."/>
            <person name="Liachko I."/>
            <person name="Sullivan S."/>
            <person name="Sone E.D."/>
            <person name="Koren S."/>
            <person name="Silverstein K.A.T."/>
            <person name="Beckman K.B."/>
            <person name="Gohl D.M."/>
        </authorList>
    </citation>
    <scope>NUCLEOTIDE SEQUENCE</scope>
    <source>
        <strain evidence="2">Duluth1</strain>
        <tissue evidence="2">Whole animal</tissue>
    </source>
</reference>
<dbReference type="Proteomes" id="UP000828390">
    <property type="component" value="Unassembled WGS sequence"/>
</dbReference>
<protein>
    <submittedName>
        <fullName evidence="2">Uncharacterized protein</fullName>
    </submittedName>
</protein>
<reference evidence="2" key="2">
    <citation type="submission" date="2020-11" db="EMBL/GenBank/DDBJ databases">
        <authorList>
            <person name="McCartney M.A."/>
            <person name="Auch B."/>
            <person name="Kono T."/>
            <person name="Mallez S."/>
            <person name="Becker A."/>
            <person name="Gohl D.M."/>
            <person name="Silverstein K.A.T."/>
            <person name="Koren S."/>
            <person name="Bechman K.B."/>
            <person name="Herman A."/>
            <person name="Abrahante J.E."/>
            <person name="Garbe J."/>
        </authorList>
    </citation>
    <scope>NUCLEOTIDE SEQUENCE</scope>
    <source>
        <strain evidence="2">Duluth1</strain>
        <tissue evidence="2">Whole animal</tissue>
    </source>
</reference>
<comment type="caution">
    <text evidence="2">The sequence shown here is derived from an EMBL/GenBank/DDBJ whole genome shotgun (WGS) entry which is preliminary data.</text>
</comment>
<keyword evidence="3" id="KW-1185">Reference proteome</keyword>
<evidence type="ECO:0000256" key="1">
    <source>
        <dbReference type="SAM" id="MobiDB-lite"/>
    </source>
</evidence>
<dbReference type="AlphaFoldDB" id="A0A9D4LEX1"/>
<feature type="compositionally biased region" description="Low complexity" evidence="1">
    <location>
        <begin position="1"/>
        <end position="12"/>
    </location>
</feature>
<name>A0A9D4LEX1_DREPO</name>
<sequence>MKTLEQIHQQQQKQRRYDGWFSDKNNRNNNDISSLDVNLGTQISATDHVQFAYTAWRKIDLIHGGSGRQHHPGINIDG</sequence>
<evidence type="ECO:0000313" key="3">
    <source>
        <dbReference type="Proteomes" id="UP000828390"/>
    </source>
</evidence>
<dbReference type="EMBL" id="JAIWYP010000003">
    <property type="protein sequence ID" value="KAH3856473.1"/>
    <property type="molecule type" value="Genomic_DNA"/>
</dbReference>
<feature type="region of interest" description="Disordered" evidence="1">
    <location>
        <begin position="1"/>
        <end position="27"/>
    </location>
</feature>
<organism evidence="2 3">
    <name type="scientific">Dreissena polymorpha</name>
    <name type="common">Zebra mussel</name>
    <name type="synonym">Mytilus polymorpha</name>
    <dbReference type="NCBI Taxonomy" id="45954"/>
    <lineage>
        <taxon>Eukaryota</taxon>
        <taxon>Metazoa</taxon>
        <taxon>Spiralia</taxon>
        <taxon>Lophotrochozoa</taxon>
        <taxon>Mollusca</taxon>
        <taxon>Bivalvia</taxon>
        <taxon>Autobranchia</taxon>
        <taxon>Heteroconchia</taxon>
        <taxon>Euheterodonta</taxon>
        <taxon>Imparidentia</taxon>
        <taxon>Neoheterodontei</taxon>
        <taxon>Myida</taxon>
        <taxon>Dreissenoidea</taxon>
        <taxon>Dreissenidae</taxon>
        <taxon>Dreissena</taxon>
    </lineage>
</organism>
<evidence type="ECO:0000313" key="2">
    <source>
        <dbReference type="EMBL" id="KAH3856473.1"/>
    </source>
</evidence>